<dbReference type="Gene3D" id="3.55.50.30">
    <property type="match status" value="1"/>
</dbReference>
<dbReference type="GO" id="GO:0019867">
    <property type="term" value="C:outer membrane"/>
    <property type="evidence" value="ECO:0007669"/>
    <property type="project" value="InterPro"/>
</dbReference>
<evidence type="ECO:0000256" key="2">
    <source>
        <dbReference type="ARBA" id="ARBA00023136"/>
    </source>
</evidence>
<dbReference type="OrthoDB" id="8207507at2"/>
<evidence type="ECO:0000256" key="3">
    <source>
        <dbReference type="ARBA" id="ARBA00023237"/>
    </source>
</evidence>
<dbReference type="EMBL" id="CP031417">
    <property type="protein sequence ID" value="AXK80669.1"/>
    <property type="molecule type" value="Genomic_DNA"/>
</dbReference>
<keyword evidence="2" id="KW-0472">Membrane</keyword>
<organism evidence="5 6">
    <name type="scientific">Pseudolabrys taiwanensis</name>
    <dbReference type="NCBI Taxonomy" id="331696"/>
    <lineage>
        <taxon>Bacteria</taxon>
        <taxon>Pseudomonadati</taxon>
        <taxon>Pseudomonadota</taxon>
        <taxon>Alphaproteobacteria</taxon>
        <taxon>Hyphomicrobiales</taxon>
        <taxon>Xanthobacteraceae</taxon>
        <taxon>Pseudolabrys</taxon>
    </lineage>
</organism>
<keyword evidence="1" id="KW-0813">Transport</keyword>
<dbReference type="KEGG" id="ptaw:DW352_09195"/>
<protein>
    <recommendedName>
        <fullName evidence="4">Secretin/TonB short N-terminal domain-containing protein</fullName>
    </recommendedName>
</protein>
<dbReference type="Proteomes" id="UP000254889">
    <property type="component" value="Chromosome"/>
</dbReference>
<evidence type="ECO:0000313" key="5">
    <source>
        <dbReference type="EMBL" id="AXK80669.1"/>
    </source>
</evidence>
<evidence type="ECO:0000313" key="6">
    <source>
        <dbReference type="Proteomes" id="UP000254889"/>
    </source>
</evidence>
<proteinExistence type="predicted"/>
<accession>A0A345ZUS2</accession>
<dbReference type="AlphaFoldDB" id="A0A345ZUS2"/>
<evidence type="ECO:0000259" key="4">
    <source>
        <dbReference type="SMART" id="SM00965"/>
    </source>
</evidence>
<reference evidence="5 6" key="1">
    <citation type="submission" date="2018-07" db="EMBL/GenBank/DDBJ databases">
        <authorList>
            <person name="Quirk P.G."/>
            <person name="Krulwich T.A."/>
        </authorList>
    </citation>
    <scope>NUCLEOTIDE SEQUENCE [LARGE SCALE GENOMIC DNA]</scope>
    <source>
        <strain evidence="5 6">CC-BB4</strain>
    </source>
</reference>
<keyword evidence="6" id="KW-1185">Reference proteome</keyword>
<evidence type="ECO:0000256" key="1">
    <source>
        <dbReference type="ARBA" id="ARBA00022448"/>
    </source>
</evidence>
<dbReference type="SMART" id="SM00965">
    <property type="entry name" value="STN"/>
    <property type="match status" value="1"/>
</dbReference>
<sequence length="132" mass="13898">MPDALAIARVRRARSCRPLRHGLALMLALSPMNGVRAFERYINFDLAPQPLGTALVAFANQTGMTALVDGELASGLQSSSVIGRFSPQDALQVLLAGTGLVIRYAGANAFTVGLPPPQASVGTQRSPWSPVQ</sequence>
<keyword evidence="3" id="KW-0998">Cell outer membrane</keyword>
<name>A0A345ZUS2_9HYPH</name>
<feature type="domain" description="Secretin/TonB short N-terminal" evidence="4">
    <location>
        <begin position="64"/>
        <end position="115"/>
    </location>
</feature>
<dbReference type="Pfam" id="PF07660">
    <property type="entry name" value="STN"/>
    <property type="match status" value="1"/>
</dbReference>
<dbReference type="InterPro" id="IPR011662">
    <property type="entry name" value="Secretin/TonB_short_N"/>
</dbReference>
<gene>
    <name evidence="5" type="ORF">DW352_09195</name>
</gene>